<proteinExistence type="predicted"/>
<name>A0ABU6VFV9_9FABA</name>
<comment type="caution">
    <text evidence="1">The sequence shown here is derived from an EMBL/GenBank/DDBJ whole genome shotgun (WGS) entry which is preliminary data.</text>
</comment>
<accession>A0ABU6VFV9</accession>
<sequence>MPLWMLVSNSHNHKGHYQHHHNLPNRLKEIVVKGQEECLMQIHAATIQGLLEKLLQILRMNLTFGMICDMKKVMMQEIDVVIIMLSD</sequence>
<evidence type="ECO:0000313" key="1">
    <source>
        <dbReference type="EMBL" id="MED6170838.1"/>
    </source>
</evidence>
<evidence type="ECO:0000313" key="2">
    <source>
        <dbReference type="Proteomes" id="UP001341840"/>
    </source>
</evidence>
<protein>
    <submittedName>
        <fullName evidence="1">Uncharacterized protein</fullName>
    </submittedName>
</protein>
<dbReference type="Proteomes" id="UP001341840">
    <property type="component" value="Unassembled WGS sequence"/>
</dbReference>
<dbReference type="EMBL" id="JASCZI010151199">
    <property type="protein sequence ID" value="MED6170838.1"/>
    <property type="molecule type" value="Genomic_DNA"/>
</dbReference>
<reference evidence="1 2" key="1">
    <citation type="journal article" date="2023" name="Plants (Basel)">
        <title>Bridging the Gap: Combining Genomics and Transcriptomics Approaches to Understand Stylosanthes scabra, an Orphan Legume from the Brazilian Caatinga.</title>
        <authorList>
            <person name="Ferreira-Neto J.R.C."/>
            <person name="da Silva M.D."/>
            <person name="Binneck E."/>
            <person name="de Melo N.F."/>
            <person name="da Silva R.H."/>
            <person name="de Melo A.L.T.M."/>
            <person name="Pandolfi V."/>
            <person name="Bustamante F.O."/>
            <person name="Brasileiro-Vidal A.C."/>
            <person name="Benko-Iseppon A.M."/>
        </authorList>
    </citation>
    <scope>NUCLEOTIDE SEQUENCE [LARGE SCALE GENOMIC DNA]</scope>
    <source>
        <tissue evidence="1">Leaves</tissue>
    </source>
</reference>
<gene>
    <name evidence="1" type="ORF">PIB30_034927</name>
</gene>
<organism evidence="1 2">
    <name type="scientific">Stylosanthes scabra</name>
    <dbReference type="NCBI Taxonomy" id="79078"/>
    <lineage>
        <taxon>Eukaryota</taxon>
        <taxon>Viridiplantae</taxon>
        <taxon>Streptophyta</taxon>
        <taxon>Embryophyta</taxon>
        <taxon>Tracheophyta</taxon>
        <taxon>Spermatophyta</taxon>
        <taxon>Magnoliopsida</taxon>
        <taxon>eudicotyledons</taxon>
        <taxon>Gunneridae</taxon>
        <taxon>Pentapetalae</taxon>
        <taxon>rosids</taxon>
        <taxon>fabids</taxon>
        <taxon>Fabales</taxon>
        <taxon>Fabaceae</taxon>
        <taxon>Papilionoideae</taxon>
        <taxon>50 kb inversion clade</taxon>
        <taxon>dalbergioids sensu lato</taxon>
        <taxon>Dalbergieae</taxon>
        <taxon>Pterocarpus clade</taxon>
        <taxon>Stylosanthes</taxon>
    </lineage>
</organism>
<keyword evidence="2" id="KW-1185">Reference proteome</keyword>